<dbReference type="PROSITE" id="PS50102">
    <property type="entry name" value="RRM"/>
    <property type="match status" value="4"/>
</dbReference>
<accession>A0AAW0M1P0</accession>
<dbReference type="Proteomes" id="UP000237347">
    <property type="component" value="Unassembled WGS sequence"/>
</dbReference>
<keyword evidence="3" id="KW-0732">Signal</keyword>
<dbReference type="PANTHER" id="PTHR48025">
    <property type="entry name" value="OS02G0815200 PROTEIN"/>
    <property type="match status" value="1"/>
</dbReference>
<evidence type="ECO:0000256" key="2">
    <source>
        <dbReference type="PROSITE-ProRule" id="PRU00176"/>
    </source>
</evidence>
<proteinExistence type="predicted"/>
<dbReference type="InterPro" id="IPR050502">
    <property type="entry name" value="Euk_RNA-bind_prot"/>
</dbReference>
<feature type="signal peptide" evidence="3">
    <location>
        <begin position="1"/>
        <end position="18"/>
    </location>
</feature>
<feature type="domain" description="RRM" evidence="4">
    <location>
        <begin position="372"/>
        <end position="450"/>
    </location>
</feature>
<evidence type="ECO:0000256" key="1">
    <source>
        <dbReference type="ARBA" id="ARBA00022884"/>
    </source>
</evidence>
<dbReference type="PANTHER" id="PTHR48025:SF7">
    <property type="entry name" value="RNA-BINDING (RRM_RBD_RNP MOTIFS) FAMILY PROTEIN"/>
    <property type="match status" value="1"/>
</dbReference>
<dbReference type="EMBL" id="PKMF04000024">
    <property type="protein sequence ID" value="KAK7857853.1"/>
    <property type="molecule type" value="Genomic_DNA"/>
</dbReference>
<gene>
    <name evidence="5" type="primary">CP33</name>
    <name evidence="5" type="ORF">CFP56_015829</name>
</gene>
<dbReference type="SMART" id="SM00360">
    <property type="entry name" value="RRM"/>
    <property type="match status" value="4"/>
</dbReference>
<evidence type="ECO:0000256" key="3">
    <source>
        <dbReference type="SAM" id="SignalP"/>
    </source>
</evidence>
<dbReference type="InterPro" id="IPR035979">
    <property type="entry name" value="RBD_domain_sf"/>
</dbReference>
<comment type="caution">
    <text evidence="5">The sequence shown here is derived from an EMBL/GenBank/DDBJ whole genome shotgun (WGS) entry which is preliminary data.</text>
</comment>
<feature type="domain" description="RRM" evidence="4">
    <location>
        <begin position="475"/>
        <end position="552"/>
    </location>
</feature>
<dbReference type="InterPro" id="IPR012677">
    <property type="entry name" value="Nucleotide-bd_a/b_plait_sf"/>
</dbReference>
<evidence type="ECO:0000313" key="5">
    <source>
        <dbReference type="EMBL" id="KAK7857853.1"/>
    </source>
</evidence>
<dbReference type="InterPro" id="IPR000504">
    <property type="entry name" value="RRM_dom"/>
</dbReference>
<name>A0AAW0M1P0_QUESU</name>
<sequence>MAMASTFTWFSLTPLSTCLVQNNRAGATARRFVSWSNEFCHPRLSWSYSVSLRPASKARASTVLSVVGEEKAGSEENIVNSLHDGVLVQGWKQSQTSSRPCELYVCNLPRSCDIAELLDIFNPFGTVLAVEISRNAVTGESRGCGYVTMSSINAARVAIAGLDASDVGGREMRVKFSVDMSPRMRNPEVLNSTPKKQIVYESPYKIYVGNIPRAVKPEDLRNHFSQFGTLVSAKVLHDQKARTTRCYGFLSFSSAAERDAALSLNGTGELRMAMASTSTWFSLTPLSTCLLQNNRAGATARRFVSWSNEFCHPRLSWSYSVSLRPASKARASTVLSVVGEEKAGSEENIVNSLHDGVLVQGWKQSQTSSRPCELYVCNLPRSCDIAELLDIFNPFGTVLAVEISRNAVTGESRGCGYVTMSSINAARVAIAGLDASDVGGREMRVKFSVDMSPRMRNPEVLNSTPKKQIVYESPYKIYVGNIPRAVKPEDLRNHFSQFGTLVSAKVLHDQKARTTRCYGFLSFSSAAERDAALSLNGTEFFGRALVVRASVERTKP</sequence>
<dbReference type="Pfam" id="PF00076">
    <property type="entry name" value="RRM_1"/>
    <property type="match status" value="4"/>
</dbReference>
<reference evidence="5 6" key="1">
    <citation type="journal article" date="2018" name="Sci. Data">
        <title>The draft genome sequence of cork oak.</title>
        <authorList>
            <person name="Ramos A.M."/>
            <person name="Usie A."/>
            <person name="Barbosa P."/>
            <person name="Barros P.M."/>
            <person name="Capote T."/>
            <person name="Chaves I."/>
            <person name="Simoes F."/>
            <person name="Abreu I."/>
            <person name="Carrasquinho I."/>
            <person name="Faro C."/>
            <person name="Guimaraes J.B."/>
            <person name="Mendonca D."/>
            <person name="Nobrega F."/>
            <person name="Rodrigues L."/>
            <person name="Saibo N.J.M."/>
            <person name="Varela M.C."/>
            <person name="Egas C."/>
            <person name="Matos J."/>
            <person name="Miguel C.M."/>
            <person name="Oliveira M.M."/>
            <person name="Ricardo C.P."/>
            <person name="Goncalves S."/>
        </authorList>
    </citation>
    <scope>NUCLEOTIDE SEQUENCE [LARGE SCALE GENOMIC DNA]</scope>
    <source>
        <strain evidence="6">cv. HL8</strain>
    </source>
</reference>
<feature type="domain" description="RRM" evidence="4">
    <location>
        <begin position="204"/>
        <end position="277"/>
    </location>
</feature>
<dbReference type="Gene3D" id="3.30.70.330">
    <property type="match status" value="4"/>
</dbReference>
<evidence type="ECO:0000259" key="4">
    <source>
        <dbReference type="PROSITE" id="PS50102"/>
    </source>
</evidence>
<evidence type="ECO:0000313" key="6">
    <source>
        <dbReference type="Proteomes" id="UP000237347"/>
    </source>
</evidence>
<protein>
    <submittedName>
        <fullName evidence="5">Rna-binding protein cp33</fullName>
    </submittedName>
</protein>
<keyword evidence="6" id="KW-1185">Reference proteome</keyword>
<dbReference type="SUPFAM" id="SSF54928">
    <property type="entry name" value="RNA-binding domain, RBD"/>
    <property type="match status" value="4"/>
</dbReference>
<dbReference type="GO" id="GO:0009535">
    <property type="term" value="C:chloroplast thylakoid membrane"/>
    <property type="evidence" value="ECO:0007669"/>
    <property type="project" value="TreeGrafter"/>
</dbReference>
<dbReference type="GO" id="GO:0003729">
    <property type="term" value="F:mRNA binding"/>
    <property type="evidence" value="ECO:0007669"/>
    <property type="project" value="TreeGrafter"/>
</dbReference>
<feature type="domain" description="RRM" evidence="4">
    <location>
        <begin position="101"/>
        <end position="179"/>
    </location>
</feature>
<organism evidence="5 6">
    <name type="scientific">Quercus suber</name>
    <name type="common">Cork oak</name>
    <dbReference type="NCBI Taxonomy" id="58331"/>
    <lineage>
        <taxon>Eukaryota</taxon>
        <taxon>Viridiplantae</taxon>
        <taxon>Streptophyta</taxon>
        <taxon>Embryophyta</taxon>
        <taxon>Tracheophyta</taxon>
        <taxon>Spermatophyta</taxon>
        <taxon>Magnoliopsida</taxon>
        <taxon>eudicotyledons</taxon>
        <taxon>Gunneridae</taxon>
        <taxon>Pentapetalae</taxon>
        <taxon>rosids</taxon>
        <taxon>fabids</taxon>
        <taxon>Fagales</taxon>
        <taxon>Fagaceae</taxon>
        <taxon>Quercus</taxon>
    </lineage>
</organism>
<dbReference type="AlphaFoldDB" id="A0AAW0M1P0"/>
<feature type="chain" id="PRO_5043833245" evidence="3">
    <location>
        <begin position="19"/>
        <end position="556"/>
    </location>
</feature>
<keyword evidence="1 2" id="KW-0694">RNA-binding</keyword>
<dbReference type="GO" id="GO:1901259">
    <property type="term" value="P:chloroplast rRNA processing"/>
    <property type="evidence" value="ECO:0007669"/>
    <property type="project" value="TreeGrafter"/>
</dbReference>